<reference evidence="1" key="1">
    <citation type="journal article" date="2014" name="Int. J. Syst. Evol. Microbiol.">
        <title>Complete genome sequence of Corynebacterium casei LMG S-19264T (=DSM 44701T), isolated from a smear-ripened cheese.</title>
        <authorList>
            <consortium name="US DOE Joint Genome Institute (JGI-PGF)"/>
            <person name="Walter F."/>
            <person name="Albersmeier A."/>
            <person name="Kalinowski J."/>
            <person name="Ruckert C."/>
        </authorList>
    </citation>
    <scope>NUCLEOTIDE SEQUENCE</scope>
    <source>
        <strain evidence="1">VKM B-2789</strain>
    </source>
</reference>
<dbReference type="InterPro" id="IPR029063">
    <property type="entry name" value="SAM-dependent_MTases_sf"/>
</dbReference>
<dbReference type="Pfam" id="PF13489">
    <property type="entry name" value="Methyltransf_23"/>
    <property type="match status" value="1"/>
</dbReference>
<evidence type="ECO:0008006" key="3">
    <source>
        <dbReference type="Google" id="ProtNLM"/>
    </source>
</evidence>
<keyword evidence="2" id="KW-1185">Reference proteome</keyword>
<comment type="caution">
    <text evidence="1">The sequence shown here is derived from an EMBL/GenBank/DDBJ whole genome shotgun (WGS) entry which is preliminary data.</text>
</comment>
<dbReference type="CDD" id="cd02440">
    <property type="entry name" value="AdoMet_MTases"/>
    <property type="match status" value="1"/>
</dbReference>
<reference evidence="1" key="2">
    <citation type="submission" date="2023-01" db="EMBL/GenBank/DDBJ databases">
        <authorList>
            <person name="Sun Q."/>
            <person name="Evtushenko L."/>
        </authorList>
    </citation>
    <scope>NUCLEOTIDE SEQUENCE</scope>
    <source>
        <strain evidence="1">VKM B-2789</strain>
    </source>
</reference>
<dbReference type="InterPro" id="IPR029058">
    <property type="entry name" value="AB_hydrolase_fold"/>
</dbReference>
<dbReference type="RefSeq" id="WP_213364128.1">
    <property type="nucleotide sequence ID" value="NZ_BSFM01000011.1"/>
</dbReference>
<dbReference type="EMBL" id="BSFM01000011">
    <property type="protein sequence ID" value="GLK83931.1"/>
    <property type="molecule type" value="Genomic_DNA"/>
</dbReference>
<dbReference type="SUPFAM" id="SSF53474">
    <property type="entry name" value="alpha/beta-Hydrolases"/>
    <property type="match status" value="1"/>
</dbReference>
<organism evidence="1 2">
    <name type="scientific">Ancylobacter defluvii</name>
    <dbReference type="NCBI Taxonomy" id="1282440"/>
    <lineage>
        <taxon>Bacteria</taxon>
        <taxon>Pseudomonadati</taxon>
        <taxon>Pseudomonadota</taxon>
        <taxon>Alphaproteobacteria</taxon>
        <taxon>Hyphomicrobiales</taxon>
        <taxon>Xanthobacteraceae</taxon>
        <taxon>Ancylobacter</taxon>
    </lineage>
</organism>
<dbReference type="Gene3D" id="3.40.50.150">
    <property type="entry name" value="Vaccinia Virus protein VP39"/>
    <property type="match status" value="1"/>
</dbReference>
<evidence type="ECO:0000313" key="1">
    <source>
        <dbReference type="EMBL" id="GLK83931.1"/>
    </source>
</evidence>
<dbReference type="AlphaFoldDB" id="A0A9W6JWM5"/>
<dbReference type="SUPFAM" id="SSF53335">
    <property type="entry name" value="S-adenosyl-L-methionine-dependent methyltransferases"/>
    <property type="match status" value="1"/>
</dbReference>
<proteinExistence type="predicted"/>
<sequence length="542" mass="59318">MSKTITAPFAKDTSSEALSYSHFDFAFELDERRTYQVTSQPLPYGFLLSPKGRGLPLIVISPHGADRGKDGQRGFLRADWAAKLPYNVLIWQDPTMALSETAQSGFGLGTADHWVLPHIAQVVKKLRDQLGIANENVVFVGYGGGGFTSLVLASFLPGSSCLLNNPNTNLPKERSNALGKLLAPGYAGLSQAEAAQKFPERFIASEALKNMPVPPRIYCLQHAQRDVRHLKHFLSFCLGLKARGADPAGKDDEDLIVEYYFDGLPGEKPAKVEVWSRRLESMLRWFATRGMARPAVQIGAAAGASTASQAVAAGERISPRQAWSDLLPTEIAYWDVVISGKHRKPETVKAFRERAAGNYPVPGPIVKLLQRLDILRAKILDVGSGPHTTIGPVLYGTKLNITAVDPLADAYNGLLDQYGIEPAIRTLSGQGERLVEQFGTDRFDIVHSRNALDHTRDPWIALQQMIDVCVPGGVVYVEGSINEGLKQRYAGLHQWNIMPADGDLIIWNDEGSNLASRVLTGIAQIRTSGKDSWFTATLLKNL</sequence>
<name>A0A9W6JWM5_9HYPH</name>
<evidence type="ECO:0000313" key="2">
    <source>
        <dbReference type="Proteomes" id="UP001143330"/>
    </source>
</evidence>
<gene>
    <name evidence="1" type="ORF">GCM10017653_20010</name>
</gene>
<dbReference type="Gene3D" id="3.40.50.1820">
    <property type="entry name" value="alpha/beta hydrolase"/>
    <property type="match status" value="1"/>
</dbReference>
<protein>
    <recommendedName>
        <fullName evidence="3">Methyltransferase family protein</fullName>
    </recommendedName>
</protein>
<accession>A0A9W6JWM5</accession>
<dbReference type="Proteomes" id="UP001143330">
    <property type="component" value="Unassembled WGS sequence"/>
</dbReference>